<reference evidence="5 6" key="1">
    <citation type="submission" date="2019-02" db="EMBL/GenBank/DDBJ databases">
        <title>Genomic Encyclopedia of Type Strains, Phase IV (KMG-IV): sequencing the most valuable type-strain genomes for metagenomic binning, comparative biology and taxonomic classification.</title>
        <authorList>
            <person name="Goeker M."/>
        </authorList>
    </citation>
    <scope>NUCLEOTIDE SEQUENCE [LARGE SCALE GENOMIC DNA]</scope>
    <source>
        <strain evidence="5 6">DSM 105135</strain>
    </source>
</reference>
<sequence length="660" mass="73625">MNKPRFTLLLAALLTAAAASAHDLAFDNDPQAARLSIGVKTVNTASGVRVDRVFRDGLGREAHLRGWNVSGAAKHVETGFKPFRTTADAADTFDTMGEATGSNVVRLLFAWEGVNPAAGQINTAYLQQMVAQMREAIRNRMYVLVDFHQDLYSRHFFNTGSWHTGNGAPRYVIRNGNLDKEYCGIICASWAQHQQTDAPMRQSMNDFWTNATVNGTAVQDAYLWQLGQTLAYLKSQLTAAEFNYVIGLDPWNEPFDGGMNGLSAKDWENQYLWAFHQRVRTVMDNNGWSDKPSFAELLVYWNSKVPIVAPATGGFNLSPVPGTRYVFNAHFYDQERLGTSTAVVNNGTYFKNLQEVRDVSRYWGSAPFLSEFGFPLDGTGGRDPNRVMNAVHQAMEAGDAAQATKSRYLDPYTPLISGTQWHWDTYWNRHAEYKNFSNTLQTATDAWNGENFSAIGMVNGALGYNLKPEVVQRAYPRRVQGDIISFTDSNRASDKGGNVMAWASLRPQGSGREYLRNHRFALLVWQGRRSEAPTELYLPGLLDPAGLTVVTEKQIRVLSQTDSGLTQLANEAVLLADNARRNPNASGRRLLVWDDADSDETADSWHYALVFRRNNGDSWTSVQLQQLQADLNRAVVQQKLSPVWLTGTMTNSGYPADNPL</sequence>
<feature type="domain" description="Glycoside hydrolase family 5" evidence="4">
    <location>
        <begin position="89"/>
        <end position="374"/>
    </location>
</feature>
<feature type="chain" id="PRO_5020858964" evidence="3">
    <location>
        <begin position="22"/>
        <end position="660"/>
    </location>
</feature>
<dbReference type="InterPro" id="IPR001547">
    <property type="entry name" value="Glyco_hydro_5"/>
</dbReference>
<dbReference type="InterPro" id="IPR052066">
    <property type="entry name" value="Glycosphingolipid_Hydrolases"/>
</dbReference>
<dbReference type="OrthoDB" id="6769681at2"/>
<keyword evidence="6" id="KW-1185">Reference proteome</keyword>
<dbReference type="Gene3D" id="3.20.20.80">
    <property type="entry name" value="Glycosidases"/>
    <property type="match status" value="1"/>
</dbReference>
<dbReference type="SUPFAM" id="SSF51445">
    <property type="entry name" value="(Trans)glycosidases"/>
    <property type="match status" value="1"/>
</dbReference>
<evidence type="ECO:0000259" key="4">
    <source>
        <dbReference type="Pfam" id="PF00150"/>
    </source>
</evidence>
<evidence type="ECO:0000256" key="1">
    <source>
        <dbReference type="ARBA" id="ARBA00022801"/>
    </source>
</evidence>
<keyword evidence="2" id="KW-0326">Glycosidase</keyword>
<dbReference type="GO" id="GO:0000272">
    <property type="term" value="P:polysaccharide catabolic process"/>
    <property type="evidence" value="ECO:0007669"/>
    <property type="project" value="InterPro"/>
</dbReference>
<evidence type="ECO:0000313" key="6">
    <source>
        <dbReference type="Proteomes" id="UP000292423"/>
    </source>
</evidence>
<dbReference type="EMBL" id="SHKX01000013">
    <property type="protein sequence ID" value="RZU38329.1"/>
    <property type="molecule type" value="Genomic_DNA"/>
</dbReference>
<dbReference type="PANTHER" id="PTHR31308:SF5">
    <property type="entry name" value="ERGOSTERYL-BETA-GLUCOSIDASE"/>
    <property type="match status" value="1"/>
</dbReference>
<name>A0A4Q7YNR1_9GAMM</name>
<accession>A0A4Q7YNR1</accession>
<dbReference type="InterPro" id="IPR017853">
    <property type="entry name" value="GH"/>
</dbReference>
<keyword evidence="1 5" id="KW-0378">Hydrolase</keyword>
<comment type="caution">
    <text evidence="5">The sequence shown here is derived from an EMBL/GenBank/DDBJ whole genome shotgun (WGS) entry which is preliminary data.</text>
</comment>
<proteinExistence type="predicted"/>
<evidence type="ECO:0000256" key="3">
    <source>
        <dbReference type="SAM" id="SignalP"/>
    </source>
</evidence>
<organism evidence="5 6">
    <name type="scientific">Fluviicoccus keumensis</name>
    <dbReference type="NCBI Taxonomy" id="1435465"/>
    <lineage>
        <taxon>Bacteria</taxon>
        <taxon>Pseudomonadati</taxon>
        <taxon>Pseudomonadota</taxon>
        <taxon>Gammaproteobacteria</taxon>
        <taxon>Moraxellales</taxon>
        <taxon>Moraxellaceae</taxon>
        <taxon>Fluviicoccus</taxon>
    </lineage>
</organism>
<feature type="signal peptide" evidence="3">
    <location>
        <begin position="1"/>
        <end position="21"/>
    </location>
</feature>
<dbReference type="RefSeq" id="WP_130413806.1">
    <property type="nucleotide sequence ID" value="NZ_SHKX01000013.1"/>
</dbReference>
<keyword evidence="3" id="KW-0732">Signal</keyword>
<evidence type="ECO:0000313" key="5">
    <source>
        <dbReference type="EMBL" id="RZU38329.1"/>
    </source>
</evidence>
<protein>
    <submittedName>
        <fullName evidence="5">Cellulase (Glycosyl hydrolase family 5)</fullName>
    </submittedName>
</protein>
<dbReference type="PANTHER" id="PTHR31308">
    <property type="match status" value="1"/>
</dbReference>
<evidence type="ECO:0000256" key="2">
    <source>
        <dbReference type="ARBA" id="ARBA00023295"/>
    </source>
</evidence>
<dbReference type="Proteomes" id="UP000292423">
    <property type="component" value="Unassembled WGS sequence"/>
</dbReference>
<dbReference type="GO" id="GO:0004553">
    <property type="term" value="F:hydrolase activity, hydrolyzing O-glycosyl compounds"/>
    <property type="evidence" value="ECO:0007669"/>
    <property type="project" value="InterPro"/>
</dbReference>
<gene>
    <name evidence="5" type="ORF">EV700_2259</name>
</gene>
<dbReference type="AlphaFoldDB" id="A0A4Q7YNR1"/>
<dbReference type="Pfam" id="PF00150">
    <property type="entry name" value="Cellulase"/>
    <property type="match status" value="1"/>
</dbReference>